<evidence type="ECO:0000313" key="2">
    <source>
        <dbReference type="Proteomes" id="UP000030152"/>
    </source>
</evidence>
<protein>
    <submittedName>
        <fullName evidence="1">Uncharacterized protein</fullName>
    </submittedName>
</protein>
<comment type="caution">
    <text evidence="1">The sequence shown here is derived from an EMBL/GenBank/DDBJ whole genome shotgun (WGS) entry which is preliminary data.</text>
</comment>
<dbReference type="RefSeq" id="WP_020215071.1">
    <property type="nucleotide sequence ID" value="NZ_JRLX01000031.1"/>
</dbReference>
<keyword evidence="2" id="KW-1185">Reference proteome</keyword>
<reference evidence="1 2" key="1">
    <citation type="submission" date="2013-09" db="EMBL/GenBank/DDBJ databases">
        <authorList>
            <person name="Zeng Z."/>
            <person name="Chen C."/>
        </authorList>
    </citation>
    <scope>NUCLEOTIDE SEQUENCE [LARGE SCALE GENOMIC DNA]</scope>
    <source>
        <strain evidence="1 2">WB 3.3-2</strain>
    </source>
</reference>
<dbReference type="STRING" id="1121895.GCA_000378485_03893"/>
<dbReference type="AlphaFoldDB" id="A0A0A2M9F0"/>
<proteinExistence type="predicted"/>
<accession>A0A0A2M9F0</accession>
<name>A0A0A2M9F0_9FLAO</name>
<organism evidence="1 2">
    <name type="scientific">Flavobacterium rivuli WB 3.3-2 = DSM 21788</name>
    <dbReference type="NCBI Taxonomy" id="1121895"/>
    <lineage>
        <taxon>Bacteria</taxon>
        <taxon>Pseudomonadati</taxon>
        <taxon>Bacteroidota</taxon>
        <taxon>Flavobacteriia</taxon>
        <taxon>Flavobacteriales</taxon>
        <taxon>Flavobacteriaceae</taxon>
        <taxon>Flavobacterium</taxon>
    </lineage>
</organism>
<evidence type="ECO:0000313" key="1">
    <source>
        <dbReference type="EMBL" id="KGO84925.1"/>
    </source>
</evidence>
<gene>
    <name evidence="1" type="ORF">Q765_19040</name>
</gene>
<dbReference type="EMBL" id="JRLX01000031">
    <property type="protein sequence ID" value="KGO84925.1"/>
    <property type="molecule type" value="Genomic_DNA"/>
</dbReference>
<sequence length="279" mass="32504">MNCLYLIAVLFILQPIYCQIPKKDGDIIVEVITHALTTAKDITTADKSSTVFYFGKRGLLQEKVHYIKVPNNQPDYVEAYTYKKDKPVQMVKWVNGDSKLKPLYETKYVYDREERLTDASVFYAGKRSVFAKVVHEYDSIGNNIKTIREPDDFLEKAYTKDRKLEGIRQIHADTLKWECNFMYKDNFRTGTFSSQYNDSNSFIKEEIIINGKTRNRYTSNSSTDDKTKYYYDETGLLEKTEYYTYSASSGYVLQSYTNIKVTGNVNQELVKKINEVIVE</sequence>
<dbReference type="Proteomes" id="UP000030152">
    <property type="component" value="Unassembled WGS sequence"/>
</dbReference>